<evidence type="ECO:0000313" key="7">
    <source>
        <dbReference type="EMBL" id="EFA81752.1"/>
    </source>
</evidence>
<dbReference type="InterPro" id="IPR033749">
    <property type="entry name" value="Polyprenyl_synt_CS"/>
</dbReference>
<dbReference type="FunCoup" id="D3BB15">
    <property type="interactions" value="131"/>
</dbReference>
<keyword evidence="4" id="KW-0479">Metal-binding</keyword>
<dbReference type="PROSITE" id="PS00444">
    <property type="entry name" value="POLYPRENYL_SYNTHASE_2"/>
    <property type="match status" value="1"/>
</dbReference>
<dbReference type="GO" id="GO:0004659">
    <property type="term" value="F:prenyltransferase activity"/>
    <property type="evidence" value="ECO:0007669"/>
    <property type="project" value="InterPro"/>
</dbReference>
<protein>
    <submittedName>
        <fullName evidence="7">Trans-prenyltransferase</fullName>
    </submittedName>
</protein>
<comment type="similarity">
    <text evidence="2">Belongs to the FPP/GGPP synthase family.</text>
</comment>
<organism evidence="7 8">
    <name type="scientific">Heterostelium pallidum (strain ATCC 26659 / Pp 5 / PN500)</name>
    <name type="common">Cellular slime mold</name>
    <name type="synonym">Polysphondylium pallidum</name>
    <dbReference type="NCBI Taxonomy" id="670386"/>
    <lineage>
        <taxon>Eukaryota</taxon>
        <taxon>Amoebozoa</taxon>
        <taxon>Evosea</taxon>
        <taxon>Eumycetozoa</taxon>
        <taxon>Dictyostelia</taxon>
        <taxon>Acytosteliales</taxon>
        <taxon>Acytosteliaceae</taxon>
        <taxon>Heterostelium</taxon>
    </lineage>
</organism>
<dbReference type="SFLD" id="SFLDS00005">
    <property type="entry name" value="Isoprenoid_Synthase_Type_I"/>
    <property type="match status" value="1"/>
</dbReference>
<keyword evidence="6" id="KW-0414">Isoprene biosynthesis</keyword>
<dbReference type="InterPro" id="IPR008949">
    <property type="entry name" value="Isoprenoid_synthase_dom_sf"/>
</dbReference>
<keyword evidence="3 7" id="KW-0808">Transferase</keyword>
<dbReference type="CDD" id="cd00685">
    <property type="entry name" value="Trans_IPPS_HT"/>
    <property type="match status" value="1"/>
</dbReference>
<dbReference type="InParanoid" id="D3BB15"/>
<dbReference type="STRING" id="670386.D3BB15"/>
<evidence type="ECO:0000256" key="3">
    <source>
        <dbReference type="ARBA" id="ARBA00022679"/>
    </source>
</evidence>
<dbReference type="InterPro" id="IPR000092">
    <property type="entry name" value="Polyprenyl_synt"/>
</dbReference>
<dbReference type="GO" id="GO:1990234">
    <property type="term" value="C:transferase complex"/>
    <property type="evidence" value="ECO:0007669"/>
    <property type="project" value="TreeGrafter"/>
</dbReference>
<accession>D3BB15</accession>
<gene>
    <name evidence="7" type="primary">coq1</name>
    <name evidence="7" type="ORF">PPL_05746</name>
</gene>
<dbReference type="GO" id="GO:0006744">
    <property type="term" value="P:ubiquinone biosynthetic process"/>
    <property type="evidence" value="ECO:0007669"/>
    <property type="project" value="TreeGrafter"/>
</dbReference>
<dbReference type="SUPFAM" id="SSF48576">
    <property type="entry name" value="Terpenoid synthases"/>
    <property type="match status" value="1"/>
</dbReference>
<sequence length="529" mass="58925">MAHCRYYFGDCDTLCTRIAGIPFIPLGITIITDHRCTIDKQYPAAQEETGRCNEIQWSGATRPPALPTESLYDRITVNRDGLETEQIMDNNTRHDHSINKISKIQYSYRNNQNNNQTSYNNNLGVKMIANHYCTMQTQSKIMSTINQFVEKVKKKSYFIEEHLHNDRYTPPSNIQLLDPLNNLSTRSSGDIYKLVDQDLNQMTKNIIDTVTNGISGSGEHAGGPSKLTHPVLKSIAAYYFDLKGKRIRPTILLLLARALSIANSANPANQSAIQPSSVQMRLAEIVEMIHTASLVHDDVIDDADTRRDVPSINHTYSNKLAILCGDFLLSRASVLLSTLKNHEVTELMSTVISDLVEGEFMQIKASGSSFDIYIRKTYLKTASLIANSCRSTAILSGSDRQVIDIATDFGKNLGLAFQIVDDLLDFTSSTESLGKPASVDLSLGLATAPVLFAAQEFPELETLIERKFSMPGDVDEARRLVFQSNGIEKTRSLAIDYCNKAIQSLMLLPPSEPRDLLITLTHTVVTRKR</sequence>
<evidence type="ECO:0000256" key="1">
    <source>
        <dbReference type="ARBA" id="ARBA00001946"/>
    </source>
</evidence>
<keyword evidence="8" id="KW-1185">Reference proteome</keyword>
<reference evidence="7 8" key="1">
    <citation type="journal article" date="2011" name="Genome Res.">
        <title>Phylogeny-wide analysis of social amoeba genomes highlights ancient origins for complex intercellular communication.</title>
        <authorList>
            <person name="Heidel A.J."/>
            <person name="Lawal H.M."/>
            <person name="Felder M."/>
            <person name="Schilde C."/>
            <person name="Helps N.R."/>
            <person name="Tunggal B."/>
            <person name="Rivero F."/>
            <person name="John U."/>
            <person name="Schleicher M."/>
            <person name="Eichinger L."/>
            <person name="Platzer M."/>
            <person name="Noegel A.A."/>
            <person name="Schaap P."/>
            <person name="Gloeckner G."/>
        </authorList>
    </citation>
    <scope>NUCLEOTIDE SEQUENCE [LARGE SCALE GENOMIC DNA]</scope>
    <source>
        <strain evidence="8">ATCC 26659 / Pp 5 / PN500</strain>
    </source>
</reference>
<evidence type="ECO:0000256" key="4">
    <source>
        <dbReference type="ARBA" id="ARBA00022723"/>
    </source>
</evidence>
<evidence type="ECO:0000256" key="5">
    <source>
        <dbReference type="ARBA" id="ARBA00022842"/>
    </source>
</evidence>
<dbReference type="GeneID" id="31361230"/>
<comment type="cofactor">
    <cofactor evidence="1">
        <name>Mg(2+)</name>
        <dbReference type="ChEBI" id="CHEBI:18420"/>
    </cofactor>
</comment>
<name>D3BB15_HETP5</name>
<dbReference type="Pfam" id="PF00348">
    <property type="entry name" value="polyprenyl_synt"/>
    <property type="match status" value="1"/>
</dbReference>
<dbReference type="RefSeq" id="XP_020433869.1">
    <property type="nucleotide sequence ID" value="XM_020576620.1"/>
</dbReference>
<dbReference type="OMA" id="AFDYYLH"/>
<keyword evidence="5" id="KW-0460">Magnesium</keyword>
<evidence type="ECO:0000256" key="6">
    <source>
        <dbReference type="ARBA" id="ARBA00023229"/>
    </source>
</evidence>
<evidence type="ECO:0000313" key="8">
    <source>
        <dbReference type="Proteomes" id="UP000001396"/>
    </source>
</evidence>
<dbReference type="PANTHER" id="PTHR12001">
    <property type="entry name" value="GERANYLGERANYL PYROPHOSPHATE SYNTHASE"/>
    <property type="match status" value="1"/>
</dbReference>
<dbReference type="AlphaFoldDB" id="D3BB15"/>
<comment type="caution">
    <text evidence="7">The sequence shown here is derived from an EMBL/GenBank/DDBJ whole genome shotgun (WGS) entry which is preliminary data.</text>
</comment>
<evidence type="ECO:0000256" key="2">
    <source>
        <dbReference type="ARBA" id="ARBA00006706"/>
    </source>
</evidence>
<dbReference type="Gene3D" id="1.10.600.10">
    <property type="entry name" value="Farnesyl Diphosphate Synthase"/>
    <property type="match status" value="1"/>
</dbReference>
<dbReference type="PANTHER" id="PTHR12001:SF69">
    <property type="entry name" value="ALL TRANS-POLYPRENYL-DIPHOSPHATE SYNTHASE PDSS1"/>
    <property type="match status" value="1"/>
</dbReference>
<dbReference type="GO" id="GO:0008299">
    <property type="term" value="P:isoprenoid biosynthetic process"/>
    <property type="evidence" value="ECO:0007669"/>
    <property type="project" value="UniProtKB-KW"/>
</dbReference>
<dbReference type="EMBL" id="ADBJ01000025">
    <property type="protein sequence ID" value="EFA81752.1"/>
    <property type="molecule type" value="Genomic_DNA"/>
</dbReference>
<dbReference type="GO" id="GO:0046872">
    <property type="term" value="F:metal ion binding"/>
    <property type="evidence" value="ECO:0007669"/>
    <property type="project" value="UniProtKB-KW"/>
</dbReference>
<proteinExistence type="inferred from homology"/>
<dbReference type="Proteomes" id="UP000001396">
    <property type="component" value="Unassembled WGS sequence"/>
</dbReference>